<keyword evidence="1" id="KW-0812">Transmembrane</keyword>
<protein>
    <recommendedName>
        <fullName evidence="4">ABC transporter permease</fullName>
    </recommendedName>
</protein>
<organism evidence="2 3">
    <name type="scientific">Hymenobacter caeli</name>
    <dbReference type="NCBI Taxonomy" id="2735894"/>
    <lineage>
        <taxon>Bacteria</taxon>
        <taxon>Pseudomonadati</taxon>
        <taxon>Bacteroidota</taxon>
        <taxon>Cytophagia</taxon>
        <taxon>Cytophagales</taxon>
        <taxon>Hymenobacteraceae</taxon>
        <taxon>Hymenobacter</taxon>
    </lineage>
</organism>
<dbReference type="EMBL" id="JABSNP010000021">
    <property type="protein sequence ID" value="NRT20824.1"/>
    <property type="molecule type" value="Genomic_DNA"/>
</dbReference>
<feature type="transmembrane region" description="Helical" evidence="1">
    <location>
        <begin position="123"/>
        <end position="144"/>
    </location>
</feature>
<feature type="transmembrane region" description="Helical" evidence="1">
    <location>
        <begin position="89"/>
        <end position="111"/>
    </location>
</feature>
<comment type="caution">
    <text evidence="2">The sequence shown here is derived from an EMBL/GenBank/DDBJ whole genome shotgun (WGS) entry which is preliminary data.</text>
</comment>
<keyword evidence="1" id="KW-0472">Membrane</keyword>
<dbReference type="RefSeq" id="WP_173811590.1">
    <property type="nucleotide sequence ID" value="NZ_JABSNP010000021.1"/>
</dbReference>
<name>A0ABX2FX14_9BACT</name>
<keyword evidence="1" id="KW-1133">Transmembrane helix</keyword>
<keyword evidence="3" id="KW-1185">Reference proteome</keyword>
<evidence type="ECO:0000256" key="1">
    <source>
        <dbReference type="SAM" id="Phobius"/>
    </source>
</evidence>
<proteinExistence type="predicted"/>
<dbReference type="Proteomes" id="UP000779507">
    <property type="component" value="Unassembled WGS sequence"/>
</dbReference>
<evidence type="ECO:0000313" key="2">
    <source>
        <dbReference type="EMBL" id="NRT20824.1"/>
    </source>
</evidence>
<feature type="transmembrane region" description="Helical" evidence="1">
    <location>
        <begin position="12"/>
        <end position="34"/>
    </location>
</feature>
<reference evidence="2 3" key="1">
    <citation type="submission" date="2020-05" db="EMBL/GenBank/DDBJ databases">
        <title>Genomic Encyclopedia of Type Strains, Phase IV (KMG-V): Genome sequencing to study the core and pangenomes of soil and plant-associated prokaryotes.</title>
        <authorList>
            <person name="Whitman W."/>
        </authorList>
    </citation>
    <scope>NUCLEOTIDE SEQUENCE [LARGE SCALE GENOMIC DNA]</scope>
    <source>
        <strain evidence="2 3">9A</strain>
    </source>
</reference>
<accession>A0ABX2FX14</accession>
<sequence length="157" mass="15951">MKQFIRANALKSTIGNLVANTVIPGALLLGSPLVNLKGPTPNLLSVLVPGVFMSALITTLVTFGVMTAQRKAGLLLPPLPPATRWFARALGEGVGIGLLFAVPALISILAVQFSAENAQLSRGLVVGIAAVVGAAVGFFSSLVASRRAARLGGLAVA</sequence>
<gene>
    <name evidence="2" type="ORF">HNP98_003668</name>
</gene>
<evidence type="ECO:0000313" key="3">
    <source>
        <dbReference type="Proteomes" id="UP000779507"/>
    </source>
</evidence>
<feature type="transmembrane region" description="Helical" evidence="1">
    <location>
        <begin position="46"/>
        <end position="68"/>
    </location>
</feature>
<evidence type="ECO:0008006" key="4">
    <source>
        <dbReference type="Google" id="ProtNLM"/>
    </source>
</evidence>